<sequence length="241" mass="27050">MRPALLALVVQLAAAALALGLLNVLGLQAAWWWPLQALLAASLSILARQPRWWWLIHLLFVPTLVLALQWGLSPWWYLLLFVLALLLFGRVDRSRVPLYLSNQAALQALEQVLPQGARLLDLGAGTGTVLRYLVRRKDLQLAGVEHACLPYWLAKLRLAGSGSALKLWRGDLMRTPLAEYDAVYAFLSPAAMPALWEKARREMRSGSLLISNTFTIPGQPADQVIELNDWKGARLYLWRMP</sequence>
<keyword evidence="4" id="KW-0812">Transmembrane</keyword>
<dbReference type="Proteomes" id="UP000186513">
    <property type="component" value="Unassembled WGS sequence"/>
</dbReference>
<dbReference type="PANTHER" id="PTHR13610:SF9">
    <property type="entry name" value="FI06469P"/>
    <property type="match status" value="1"/>
</dbReference>
<proteinExistence type="predicted"/>
<dbReference type="AlphaFoldDB" id="A0A1K2HS51"/>
<dbReference type="OrthoDB" id="5611641at2"/>
<reference evidence="5 6" key="1">
    <citation type="submission" date="2016-11" db="EMBL/GenBank/DDBJ databases">
        <authorList>
            <person name="Jaros S."/>
            <person name="Januszkiewicz K."/>
            <person name="Wedrychowicz H."/>
        </authorList>
    </citation>
    <scope>NUCLEOTIDE SEQUENCE [LARGE SCALE GENOMIC DNA]</scope>
    <source>
        <strain evidence="5 6">DSM 18899</strain>
    </source>
</reference>
<dbReference type="GO" id="GO:0016279">
    <property type="term" value="F:protein-lysine N-methyltransferase activity"/>
    <property type="evidence" value="ECO:0007669"/>
    <property type="project" value="InterPro"/>
</dbReference>
<dbReference type="PANTHER" id="PTHR13610">
    <property type="entry name" value="METHYLTRANSFERASE DOMAIN-CONTAINING PROTEIN"/>
    <property type="match status" value="1"/>
</dbReference>
<dbReference type="Gene3D" id="3.40.50.150">
    <property type="entry name" value="Vaccinia Virus protein VP39"/>
    <property type="match status" value="1"/>
</dbReference>
<dbReference type="STRING" id="1121279.SAMN02745887_03550"/>
<dbReference type="InterPro" id="IPR029063">
    <property type="entry name" value="SAM-dependent_MTases_sf"/>
</dbReference>
<evidence type="ECO:0008006" key="7">
    <source>
        <dbReference type="Google" id="ProtNLM"/>
    </source>
</evidence>
<evidence type="ECO:0000256" key="2">
    <source>
        <dbReference type="ARBA" id="ARBA00022679"/>
    </source>
</evidence>
<evidence type="ECO:0000256" key="3">
    <source>
        <dbReference type="ARBA" id="ARBA00022691"/>
    </source>
</evidence>
<feature type="transmembrane region" description="Helical" evidence="4">
    <location>
        <begin position="75"/>
        <end position="91"/>
    </location>
</feature>
<protein>
    <recommendedName>
        <fullName evidence="7">Methyltransferase domain-containing protein</fullName>
    </recommendedName>
</protein>
<organism evidence="5 6">
    <name type="scientific">Chitinimonas taiwanensis DSM 18899</name>
    <dbReference type="NCBI Taxonomy" id="1121279"/>
    <lineage>
        <taxon>Bacteria</taxon>
        <taxon>Pseudomonadati</taxon>
        <taxon>Pseudomonadota</taxon>
        <taxon>Betaproteobacteria</taxon>
        <taxon>Neisseriales</taxon>
        <taxon>Chitinibacteraceae</taxon>
        <taxon>Chitinimonas</taxon>
    </lineage>
</organism>
<keyword evidence="1" id="KW-0489">Methyltransferase</keyword>
<dbReference type="SUPFAM" id="SSF53335">
    <property type="entry name" value="S-adenosyl-L-methionine-dependent methyltransferases"/>
    <property type="match status" value="1"/>
</dbReference>
<gene>
    <name evidence="5" type="ORF">SAMN02745887_03550</name>
</gene>
<keyword evidence="4" id="KW-0472">Membrane</keyword>
<name>A0A1K2HS51_9NEIS</name>
<keyword evidence="6" id="KW-1185">Reference proteome</keyword>
<keyword evidence="3" id="KW-0949">S-adenosyl-L-methionine</keyword>
<dbReference type="EMBL" id="FPKR01000016">
    <property type="protein sequence ID" value="SFZ79369.1"/>
    <property type="molecule type" value="Genomic_DNA"/>
</dbReference>
<evidence type="ECO:0000256" key="4">
    <source>
        <dbReference type="SAM" id="Phobius"/>
    </source>
</evidence>
<keyword evidence="2" id="KW-0808">Transferase</keyword>
<dbReference type="RefSeq" id="WP_072430027.1">
    <property type="nucleotide sequence ID" value="NZ_FPKR01000016.1"/>
</dbReference>
<evidence type="ECO:0000313" key="5">
    <source>
        <dbReference type="EMBL" id="SFZ79369.1"/>
    </source>
</evidence>
<accession>A0A1K2HS51</accession>
<keyword evidence="4" id="KW-1133">Transmembrane helix</keyword>
<evidence type="ECO:0000256" key="1">
    <source>
        <dbReference type="ARBA" id="ARBA00022603"/>
    </source>
</evidence>
<dbReference type="GO" id="GO:0032259">
    <property type="term" value="P:methylation"/>
    <property type="evidence" value="ECO:0007669"/>
    <property type="project" value="UniProtKB-KW"/>
</dbReference>
<dbReference type="InterPro" id="IPR026170">
    <property type="entry name" value="FAM173A/B"/>
</dbReference>
<evidence type="ECO:0000313" key="6">
    <source>
        <dbReference type="Proteomes" id="UP000186513"/>
    </source>
</evidence>